<evidence type="ECO:0000313" key="2">
    <source>
        <dbReference type="EMBL" id="MFD2909056.1"/>
    </source>
</evidence>
<organism evidence="2 3">
    <name type="scientific">Flavobacterium ardleyense</name>
    <dbReference type="NCBI Taxonomy" id="2038737"/>
    <lineage>
        <taxon>Bacteria</taxon>
        <taxon>Pseudomonadati</taxon>
        <taxon>Bacteroidota</taxon>
        <taxon>Flavobacteriia</taxon>
        <taxon>Flavobacteriales</taxon>
        <taxon>Flavobacteriaceae</taxon>
        <taxon>Flavobacterium</taxon>
    </lineage>
</organism>
<evidence type="ECO:0000313" key="3">
    <source>
        <dbReference type="Proteomes" id="UP001597549"/>
    </source>
</evidence>
<dbReference type="RefSeq" id="WP_379807205.1">
    <property type="nucleotide sequence ID" value="NZ_JBHUOL010000018.1"/>
</dbReference>
<protein>
    <submittedName>
        <fullName evidence="2">DUF1801 domain-containing protein</fullName>
    </submittedName>
</protein>
<accession>A0ABW5Z9B3</accession>
<dbReference type="Proteomes" id="UP001597549">
    <property type="component" value="Unassembled WGS sequence"/>
</dbReference>
<dbReference type="Gene3D" id="3.90.1150.200">
    <property type="match status" value="1"/>
</dbReference>
<dbReference type="EMBL" id="JBHUOL010000018">
    <property type="protein sequence ID" value="MFD2909056.1"/>
    <property type="molecule type" value="Genomic_DNA"/>
</dbReference>
<proteinExistence type="predicted"/>
<dbReference type="SUPFAM" id="SSF159888">
    <property type="entry name" value="YdhG-like"/>
    <property type="match status" value="1"/>
</dbReference>
<feature type="domain" description="YdhG-like" evidence="1">
    <location>
        <begin position="19"/>
        <end position="86"/>
    </location>
</feature>
<dbReference type="InterPro" id="IPR014922">
    <property type="entry name" value="YdhG-like"/>
</dbReference>
<reference evidence="3" key="1">
    <citation type="journal article" date="2019" name="Int. J. Syst. Evol. Microbiol.">
        <title>The Global Catalogue of Microorganisms (GCM) 10K type strain sequencing project: providing services to taxonomists for standard genome sequencing and annotation.</title>
        <authorList>
            <consortium name="The Broad Institute Genomics Platform"/>
            <consortium name="The Broad Institute Genome Sequencing Center for Infectious Disease"/>
            <person name="Wu L."/>
            <person name="Ma J."/>
        </authorList>
    </citation>
    <scope>NUCLEOTIDE SEQUENCE [LARGE SCALE GENOMIC DNA]</scope>
    <source>
        <strain evidence="3">KCTC 52644</strain>
    </source>
</reference>
<dbReference type="Pfam" id="PF08818">
    <property type="entry name" value="DUF1801"/>
    <property type="match status" value="1"/>
</dbReference>
<evidence type="ECO:0000259" key="1">
    <source>
        <dbReference type="Pfam" id="PF08818"/>
    </source>
</evidence>
<gene>
    <name evidence="2" type="ORF">ACFSX9_09930</name>
</gene>
<sequence length="98" mass="11423">MKSTATSVEHYINEITLERKEGIEKLRAIILENLPNGFEEGMSYGMIGYYVPHRIYPPGYHCNSKLPLPFMSFANQKNSINFYHMELYVNPDLYQLVC</sequence>
<keyword evidence="3" id="KW-1185">Reference proteome</keyword>
<name>A0ABW5Z9B3_9FLAO</name>
<comment type="caution">
    <text evidence="2">The sequence shown here is derived from an EMBL/GenBank/DDBJ whole genome shotgun (WGS) entry which is preliminary data.</text>
</comment>